<proteinExistence type="predicted"/>
<accession>A0AAV5GQA5</accession>
<dbReference type="Proteomes" id="UP001342314">
    <property type="component" value="Unassembled WGS sequence"/>
</dbReference>
<evidence type="ECO:0000313" key="2">
    <source>
        <dbReference type="EMBL" id="GJN94771.1"/>
    </source>
</evidence>
<dbReference type="Gene3D" id="3.90.1200.10">
    <property type="match status" value="1"/>
</dbReference>
<dbReference type="InterPro" id="IPR002575">
    <property type="entry name" value="Aminoglycoside_PTrfase"/>
</dbReference>
<feature type="domain" description="Aminoglycoside phosphotransferase" evidence="1">
    <location>
        <begin position="33"/>
        <end position="276"/>
    </location>
</feature>
<dbReference type="AlphaFoldDB" id="A0AAV5GQA5"/>
<keyword evidence="3" id="KW-1185">Reference proteome</keyword>
<dbReference type="EMBL" id="BQKY01000018">
    <property type="protein sequence ID" value="GJN94771.1"/>
    <property type="molecule type" value="Genomic_DNA"/>
</dbReference>
<evidence type="ECO:0000313" key="3">
    <source>
        <dbReference type="Proteomes" id="UP001342314"/>
    </source>
</evidence>
<dbReference type="Pfam" id="PF01636">
    <property type="entry name" value="APH"/>
    <property type="match status" value="1"/>
</dbReference>
<dbReference type="PANTHER" id="PTHR21310:SF54">
    <property type="entry name" value="AMINOGLYCOSIDE PHOSPHOTRANSFERASE DOMAIN-CONTAINING PROTEIN"/>
    <property type="match status" value="1"/>
</dbReference>
<dbReference type="PANTHER" id="PTHR21310">
    <property type="entry name" value="AMINOGLYCOSIDE PHOSPHOTRANSFERASE-RELATED-RELATED"/>
    <property type="match status" value="1"/>
</dbReference>
<comment type="caution">
    <text evidence="2">The sequence shown here is derived from an EMBL/GenBank/DDBJ whole genome shotgun (WGS) entry which is preliminary data.</text>
</comment>
<dbReference type="SUPFAM" id="SSF56112">
    <property type="entry name" value="Protein kinase-like (PK-like)"/>
    <property type="match status" value="1"/>
</dbReference>
<sequence>MHPTSHTRVPLPAPRRLANPERIILHQLGSVLHAGWGTTVRRIRLASGCDIVVKHGPEIRRQEVDAMRFVREHSAVPVPEVYDVRIWAEDVVFIYMEYISGDTFAAVYPTLALDAQRALRTQLASLVHALHALRAPPPRALVGCFDPDDAVGDNLDVRLAALVGAIRRAKPASTRMTSTRELVAWFRAEYLARAAERPALRGAPTAGQPERWWDALYAPLLDPDAPLVFSHGDLHPFNLVVRDGEIVAMLDFGRAGWWPEWLDAHIAARSTREHWLALRGHFSAPKLSRQVALIGAFL</sequence>
<evidence type="ECO:0000259" key="1">
    <source>
        <dbReference type="Pfam" id="PF01636"/>
    </source>
</evidence>
<organism evidence="2 3">
    <name type="scientific">Rhodotorula paludigena</name>
    <dbReference type="NCBI Taxonomy" id="86838"/>
    <lineage>
        <taxon>Eukaryota</taxon>
        <taxon>Fungi</taxon>
        <taxon>Dikarya</taxon>
        <taxon>Basidiomycota</taxon>
        <taxon>Pucciniomycotina</taxon>
        <taxon>Microbotryomycetes</taxon>
        <taxon>Sporidiobolales</taxon>
        <taxon>Sporidiobolaceae</taxon>
        <taxon>Rhodotorula</taxon>
    </lineage>
</organism>
<gene>
    <name evidence="2" type="ORF">Rhopal_007863-T1</name>
</gene>
<dbReference type="InterPro" id="IPR051678">
    <property type="entry name" value="AGP_Transferase"/>
</dbReference>
<dbReference type="InterPro" id="IPR011009">
    <property type="entry name" value="Kinase-like_dom_sf"/>
</dbReference>
<protein>
    <recommendedName>
        <fullName evidence="1">Aminoglycoside phosphotransferase domain-containing protein</fullName>
    </recommendedName>
</protein>
<reference evidence="2 3" key="1">
    <citation type="submission" date="2021-12" db="EMBL/GenBank/DDBJ databases">
        <title>High titer production of polyol ester of fatty acids by Rhodotorula paludigena BS15 towards product separation-free biomass refinery.</title>
        <authorList>
            <person name="Mano J."/>
            <person name="Ono H."/>
            <person name="Tanaka T."/>
            <person name="Naito K."/>
            <person name="Sushida H."/>
            <person name="Ike M."/>
            <person name="Tokuyasu K."/>
            <person name="Kitaoka M."/>
        </authorList>
    </citation>
    <scope>NUCLEOTIDE SEQUENCE [LARGE SCALE GENOMIC DNA]</scope>
    <source>
        <strain evidence="2 3">BS15</strain>
    </source>
</reference>
<name>A0AAV5GQA5_9BASI</name>